<evidence type="ECO:0000256" key="7">
    <source>
        <dbReference type="ARBA" id="ARBA00023145"/>
    </source>
</evidence>
<dbReference type="AlphaFoldDB" id="A0A6I9VVK9"/>
<evidence type="ECO:0000256" key="10">
    <source>
        <dbReference type="SAM" id="SignalP"/>
    </source>
</evidence>
<dbReference type="InterPro" id="IPR009003">
    <property type="entry name" value="Peptidase_S1_PA"/>
</dbReference>
<dbReference type="GO" id="GO:0005576">
    <property type="term" value="C:extracellular region"/>
    <property type="evidence" value="ECO:0007669"/>
    <property type="project" value="UniProtKB-SubCell"/>
</dbReference>
<keyword evidence="7" id="KW-0865">Zymogen</keyword>
<dbReference type="RefSeq" id="XP_011630885.1">
    <property type="nucleotide sequence ID" value="XM_011632583.2"/>
</dbReference>
<keyword evidence="12" id="KW-1185">Reference proteome</keyword>
<dbReference type="Pfam" id="PF16030">
    <property type="entry name" value="GD_N"/>
    <property type="match status" value="1"/>
</dbReference>
<dbReference type="Pfam" id="PF00089">
    <property type="entry name" value="Trypsin"/>
    <property type="match status" value="1"/>
</dbReference>
<keyword evidence="3" id="KW-0645">Protease</keyword>
<evidence type="ECO:0000313" key="12">
    <source>
        <dbReference type="Proteomes" id="UP000504615"/>
    </source>
</evidence>
<dbReference type="PROSITE" id="PS50240">
    <property type="entry name" value="TRYPSIN_DOM"/>
    <property type="match status" value="1"/>
</dbReference>
<feature type="chain" id="PRO_5026980096" evidence="10">
    <location>
        <begin position="20"/>
        <end position="512"/>
    </location>
</feature>
<dbReference type="PANTHER" id="PTHR24260">
    <property type="match status" value="1"/>
</dbReference>
<sequence length="512" mass="57406">MAKISILIALLLLCTLVRGQVSPCPQYFQYIMDPETNEVLGQIEIPSPPKNVQLHIRVIFKINTQLPTRYVGRLELLRSKEESVRDVEQGRSLMYRLYFPLRNPISSVIGIWFNGEQYCSGPDPPGNFITTIELEHTLFPPNVLPLSASGSRPTSAPTPPKKPPREHSRVTLSPGIINNVFLYPTMAPQSIPQPAPQLPPRPIPQPTRRPIRPTRPPTPRPIPQPVPTPQSAPQPVSQSHNQCGISQHVGGNVNLLISNGQKTLPGQWPWLVALFIVRTEHVFQCAGSILTHKHVITAAHCLKFSSYTNETIPPNVLEVALGRFHLHAWREQGTENRQVASYIIHPDYAHSNTGDSDLAILILRTPVEYSSFIKPVCMWSGPTRLQSVVNKMAYVVGWGRDEFGHRYTEEPRMAMVPIVSLEDCLLSDPRFIYLISNRTFCAGLQDNSGPCNGDSGSGLVLFDPVTRRYQLRGIVSRSVYDRSEPVCDLTKYIVFVDVARYSSWILQQISQT</sequence>
<dbReference type="GO" id="GO:0006508">
    <property type="term" value="P:proteolysis"/>
    <property type="evidence" value="ECO:0007669"/>
    <property type="project" value="UniProtKB-KW"/>
</dbReference>
<proteinExistence type="predicted"/>
<evidence type="ECO:0000256" key="5">
    <source>
        <dbReference type="ARBA" id="ARBA00022801"/>
    </source>
</evidence>
<evidence type="ECO:0000313" key="13">
    <source>
        <dbReference type="RefSeq" id="XP_011630885.1"/>
    </source>
</evidence>
<evidence type="ECO:0000256" key="4">
    <source>
        <dbReference type="ARBA" id="ARBA00022729"/>
    </source>
</evidence>
<keyword evidence="4 10" id="KW-0732">Signal</keyword>
<organism evidence="12 13">
    <name type="scientific">Pogonomyrmex barbatus</name>
    <name type="common">red harvester ant</name>
    <dbReference type="NCBI Taxonomy" id="144034"/>
    <lineage>
        <taxon>Eukaryota</taxon>
        <taxon>Metazoa</taxon>
        <taxon>Ecdysozoa</taxon>
        <taxon>Arthropoda</taxon>
        <taxon>Hexapoda</taxon>
        <taxon>Insecta</taxon>
        <taxon>Pterygota</taxon>
        <taxon>Neoptera</taxon>
        <taxon>Endopterygota</taxon>
        <taxon>Hymenoptera</taxon>
        <taxon>Apocrita</taxon>
        <taxon>Aculeata</taxon>
        <taxon>Formicoidea</taxon>
        <taxon>Formicidae</taxon>
        <taxon>Myrmicinae</taxon>
        <taxon>Pogonomyrmex</taxon>
    </lineage>
</organism>
<dbReference type="PRINTS" id="PR00722">
    <property type="entry name" value="CHYMOTRYPSIN"/>
</dbReference>
<evidence type="ECO:0000259" key="11">
    <source>
        <dbReference type="PROSITE" id="PS50240"/>
    </source>
</evidence>
<dbReference type="CDD" id="cd00190">
    <property type="entry name" value="Tryp_SPc"/>
    <property type="match status" value="1"/>
</dbReference>
<dbReference type="GO" id="GO:0004252">
    <property type="term" value="F:serine-type endopeptidase activity"/>
    <property type="evidence" value="ECO:0007669"/>
    <property type="project" value="InterPro"/>
</dbReference>
<gene>
    <name evidence="13" type="primary">LOC105422978</name>
</gene>
<keyword evidence="8" id="KW-1015">Disulfide bond</keyword>
<feature type="region of interest" description="Disordered" evidence="9">
    <location>
        <begin position="188"/>
        <end position="241"/>
    </location>
</feature>
<feature type="signal peptide" evidence="10">
    <location>
        <begin position="1"/>
        <end position="19"/>
    </location>
</feature>
<protein>
    <submittedName>
        <fullName evidence="13">Serine protease gd-like</fullName>
    </submittedName>
</protein>
<evidence type="ECO:0000256" key="3">
    <source>
        <dbReference type="ARBA" id="ARBA00022670"/>
    </source>
</evidence>
<keyword evidence="5" id="KW-0378">Hydrolase</keyword>
<dbReference type="PROSITE" id="PS00134">
    <property type="entry name" value="TRYPSIN_HIS"/>
    <property type="match status" value="1"/>
</dbReference>
<dbReference type="InterPro" id="IPR018114">
    <property type="entry name" value="TRYPSIN_HIS"/>
</dbReference>
<keyword evidence="2" id="KW-0964">Secreted</keyword>
<dbReference type="Gene3D" id="2.40.10.10">
    <property type="entry name" value="Trypsin-like serine proteases"/>
    <property type="match status" value="1"/>
</dbReference>
<evidence type="ECO:0000256" key="1">
    <source>
        <dbReference type="ARBA" id="ARBA00004613"/>
    </source>
</evidence>
<dbReference type="InterPro" id="IPR031986">
    <property type="entry name" value="GD_N"/>
</dbReference>
<dbReference type="InterPro" id="IPR043504">
    <property type="entry name" value="Peptidase_S1_PA_chymotrypsin"/>
</dbReference>
<dbReference type="InterPro" id="IPR051333">
    <property type="entry name" value="CLIP_Serine_Protease"/>
</dbReference>
<evidence type="ECO:0000256" key="8">
    <source>
        <dbReference type="ARBA" id="ARBA00023157"/>
    </source>
</evidence>
<dbReference type="SUPFAM" id="SSF50494">
    <property type="entry name" value="Trypsin-like serine proteases"/>
    <property type="match status" value="1"/>
</dbReference>
<dbReference type="InterPro" id="IPR001254">
    <property type="entry name" value="Trypsin_dom"/>
</dbReference>
<accession>A0A6I9VVK9</accession>
<evidence type="ECO:0000256" key="2">
    <source>
        <dbReference type="ARBA" id="ARBA00022525"/>
    </source>
</evidence>
<dbReference type="KEGG" id="pbar:105422978"/>
<comment type="subcellular location">
    <subcellularLocation>
        <location evidence="1">Secreted</location>
    </subcellularLocation>
</comment>
<reference evidence="13" key="1">
    <citation type="submission" date="2025-08" db="UniProtKB">
        <authorList>
            <consortium name="RefSeq"/>
        </authorList>
    </citation>
    <scope>IDENTIFICATION</scope>
</reference>
<dbReference type="PANTHER" id="PTHR24260:SF143">
    <property type="entry name" value="SERINE PROTEASE GD-LIKE PROTEIN"/>
    <property type="match status" value="1"/>
</dbReference>
<name>A0A6I9VVK9_9HYME</name>
<dbReference type="SMART" id="SM00020">
    <property type="entry name" value="Tryp_SPc"/>
    <property type="match status" value="1"/>
</dbReference>
<feature type="compositionally biased region" description="Pro residues" evidence="9">
    <location>
        <begin position="191"/>
        <end position="232"/>
    </location>
</feature>
<evidence type="ECO:0000256" key="6">
    <source>
        <dbReference type="ARBA" id="ARBA00022825"/>
    </source>
</evidence>
<dbReference type="Proteomes" id="UP000504615">
    <property type="component" value="Unplaced"/>
</dbReference>
<keyword evidence="6" id="KW-0720">Serine protease</keyword>
<evidence type="ECO:0000256" key="9">
    <source>
        <dbReference type="SAM" id="MobiDB-lite"/>
    </source>
</evidence>
<dbReference type="FunFam" id="2.40.10.10:FF:000146">
    <property type="entry name" value="Serine protease 53"/>
    <property type="match status" value="1"/>
</dbReference>
<feature type="domain" description="Peptidase S1" evidence="11">
    <location>
        <begin position="257"/>
        <end position="510"/>
    </location>
</feature>
<dbReference type="OrthoDB" id="238681at2759"/>
<feature type="region of interest" description="Disordered" evidence="9">
    <location>
        <begin position="143"/>
        <end position="171"/>
    </location>
</feature>
<dbReference type="InterPro" id="IPR001314">
    <property type="entry name" value="Peptidase_S1A"/>
</dbReference>
<dbReference type="GeneID" id="105422978"/>